<feature type="non-terminal residue" evidence="2">
    <location>
        <position position="1"/>
    </location>
</feature>
<protein>
    <submittedName>
        <fullName evidence="2">Uncharacterized protein</fullName>
    </submittedName>
</protein>
<proteinExistence type="predicted"/>
<feature type="region of interest" description="Disordered" evidence="1">
    <location>
        <begin position="17"/>
        <end position="42"/>
    </location>
</feature>
<evidence type="ECO:0000256" key="1">
    <source>
        <dbReference type="SAM" id="MobiDB-lite"/>
    </source>
</evidence>
<sequence length="42" mass="4697">QKALEYVAMSPADMGKMSQAEYSKARKSRNKSMNGGMKDHYA</sequence>
<gene>
    <name evidence="2" type="ORF">LCGC14_2630540</name>
</gene>
<dbReference type="EMBL" id="LAZR01045110">
    <property type="protein sequence ID" value="KKK99659.1"/>
    <property type="molecule type" value="Genomic_DNA"/>
</dbReference>
<accession>A0A0F9CBD4</accession>
<reference evidence="2" key="1">
    <citation type="journal article" date="2015" name="Nature">
        <title>Complex archaea that bridge the gap between prokaryotes and eukaryotes.</title>
        <authorList>
            <person name="Spang A."/>
            <person name="Saw J.H."/>
            <person name="Jorgensen S.L."/>
            <person name="Zaremba-Niedzwiedzka K."/>
            <person name="Martijn J."/>
            <person name="Lind A.E."/>
            <person name="van Eijk R."/>
            <person name="Schleper C."/>
            <person name="Guy L."/>
            <person name="Ettema T.J."/>
        </authorList>
    </citation>
    <scope>NUCLEOTIDE SEQUENCE</scope>
</reference>
<dbReference type="AlphaFoldDB" id="A0A0F9CBD4"/>
<comment type="caution">
    <text evidence="2">The sequence shown here is derived from an EMBL/GenBank/DDBJ whole genome shotgun (WGS) entry which is preliminary data.</text>
</comment>
<name>A0A0F9CBD4_9ZZZZ</name>
<evidence type="ECO:0000313" key="2">
    <source>
        <dbReference type="EMBL" id="KKK99659.1"/>
    </source>
</evidence>
<organism evidence="2">
    <name type="scientific">marine sediment metagenome</name>
    <dbReference type="NCBI Taxonomy" id="412755"/>
    <lineage>
        <taxon>unclassified sequences</taxon>
        <taxon>metagenomes</taxon>
        <taxon>ecological metagenomes</taxon>
    </lineage>
</organism>